<dbReference type="Pfam" id="PF00356">
    <property type="entry name" value="LacI"/>
    <property type="match status" value="1"/>
</dbReference>
<name>A0A1G7HT51_9FIRM</name>
<dbReference type="Pfam" id="PF13377">
    <property type="entry name" value="Peripla_BP_3"/>
    <property type="match status" value="1"/>
</dbReference>
<dbReference type="Gene3D" id="3.40.50.2300">
    <property type="match status" value="2"/>
</dbReference>
<dbReference type="InterPro" id="IPR000843">
    <property type="entry name" value="HTH_LacI"/>
</dbReference>
<organism evidence="6 7">
    <name type="scientific">Sporolituus thermophilus DSM 23256</name>
    <dbReference type="NCBI Taxonomy" id="1123285"/>
    <lineage>
        <taxon>Bacteria</taxon>
        <taxon>Bacillati</taxon>
        <taxon>Bacillota</taxon>
        <taxon>Negativicutes</taxon>
        <taxon>Selenomonadales</taxon>
        <taxon>Sporomusaceae</taxon>
        <taxon>Sporolituus</taxon>
    </lineage>
</organism>
<dbReference type="PROSITE" id="PS50932">
    <property type="entry name" value="HTH_LACI_2"/>
    <property type="match status" value="1"/>
</dbReference>
<dbReference type="InterPro" id="IPR046335">
    <property type="entry name" value="LacI/GalR-like_sensor"/>
</dbReference>
<dbReference type="CDD" id="cd01392">
    <property type="entry name" value="HTH_LacI"/>
    <property type="match status" value="1"/>
</dbReference>
<dbReference type="PANTHER" id="PTHR30146">
    <property type="entry name" value="LACI-RELATED TRANSCRIPTIONAL REPRESSOR"/>
    <property type="match status" value="1"/>
</dbReference>
<dbReference type="InterPro" id="IPR028082">
    <property type="entry name" value="Peripla_BP_I"/>
</dbReference>
<keyword evidence="7" id="KW-1185">Reference proteome</keyword>
<evidence type="ECO:0000256" key="3">
    <source>
        <dbReference type="ARBA" id="ARBA00023163"/>
    </source>
</evidence>
<feature type="domain" description="HTH lacI-type" evidence="4">
    <location>
        <begin position="3"/>
        <end position="58"/>
    </location>
</feature>
<dbReference type="PROSITE" id="PS50943">
    <property type="entry name" value="HTH_CROC1"/>
    <property type="match status" value="1"/>
</dbReference>
<dbReference type="GO" id="GO:0000976">
    <property type="term" value="F:transcription cis-regulatory region binding"/>
    <property type="evidence" value="ECO:0007669"/>
    <property type="project" value="TreeGrafter"/>
</dbReference>
<accession>A0A1G7HT51</accession>
<dbReference type="PROSITE" id="PS00356">
    <property type="entry name" value="HTH_LACI_1"/>
    <property type="match status" value="1"/>
</dbReference>
<dbReference type="RefSeq" id="WP_093687321.1">
    <property type="nucleotide sequence ID" value="NZ_FNBU01000001.1"/>
</dbReference>
<dbReference type="EMBL" id="FNBU01000001">
    <property type="protein sequence ID" value="SDF03620.1"/>
    <property type="molecule type" value="Genomic_DNA"/>
</dbReference>
<proteinExistence type="predicted"/>
<evidence type="ECO:0000259" key="5">
    <source>
        <dbReference type="PROSITE" id="PS50943"/>
    </source>
</evidence>
<reference evidence="7" key="1">
    <citation type="submission" date="2016-10" db="EMBL/GenBank/DDBJ databases">
        <authorList>
            <person name="Varghese N."/>
            <person name="Submissions S."/>
        </authorList>
    </citation>
    <scope>NUCLEOTIDE SEQUENCE [LARGE SCALE GENOMIC DNA]</scope>
    <source>
        <strain evidence="7">DSM 23256</strain>
    </source>
</reference>
<evidence type="ECO:0000256" key="2">
    <source>
        <dbReference type="ARBA" id="ARBA00023125"/>
    </source>
</evidence>
<evidence type="ECO:0000259" key="4">
    <source>
        <dbReference type="PROSITE" id="PS50932"/>
    </source>
</evidence>
<dbReference type="InterPro" id="IPR010982">
    <property type="entry name" value="Lambda_DNA-bd_dom_sf"/>
</dbReference>
<dbReference type="CDD" id="cd19977">
    <property type="entry name" value="PBP1_EndR-like"/>
    <property type="match status" value="1"/>
</dbReference>
<dbReference type="Gene3D" id="1.10.260.40">
    <property type="entry name" value="lambda repressor-like DNA-binding domains"/>
    <property type="match status" value="1"/>
</dbReference>
<sequence length="341" mass="37439">MPITIRDVAQQAGVSKSTISRYLNGRYECMSLETRQRIARVIAELDYRPNAVARSLKQKRTHTVGAIVANILNPFSTSIIRGVEDYCKKHGFNLILCNADDDPVKEREYIEMLTAKQIDGLIINTTGGNNPLVKEVNASVPVVLIDRKAPEMGLDTVTVDSDLGARLAIGHLVGLGHRRIAMFTLPCDQVSPRLERVRGYQAALAEYNIPFRPELLVETDTQLETVTAKVRELLARAPGERPTAIFGANNLMTMAIVKALKRLGVAIPRDMAVIGFDDWEWAELIDPPITVVAQPVYDMGIKAAAVLIKRIKAGKPPKKPATVVFAPQLVVRASCGELLNA</sequence>
<dbReference type="InterPro" id="IPR001387">
    <property type="entry name" value="Cro/C1-type_HTH"/>
</dbReference>
<dbReference type="PRINTS" id="PR00036">
    <property type="entry name" value="HTHLACI"/>
</dbReference>
<dbReference type="OrthoDB" id="3180992at2"/>
<dbReference type="AlphaFoldDB" id="A0A1G7HT51"/>
<keyword evidence="1" id="KW-0805">Transcription regulation</keyword>
<gene>
    <name evidence="6" type="ORF">SAMN05660235_00250</name>
</gene>
<evidence type="ECO:0000313" key="7">
    <source>
        <dbReference type="Proteomes" id="UP000243333"/>
    </source>
</evidence>
<dbReference type="SUPFAM" id="SSF53822">
    <property type="entry name" value="Periplasmic binding protein-like I"/>
    <property type="match status" value="1"/>
</dbReference>
<feature type="domain" description="HTH cro/C1-type" evidence="5">
    <location>
        <begin position="3"/>
        <end position="48"/>
    </location>
</feature>
<protein>
    <submittedName>
        <fullName evidence="6">Transcriptional regulator, LacI family</fullName>
    </submittedName>
</protein>
<evidence type="ECO:0000256" key="1">
    <source>
        <dbReference type="ARBA" id="ARBA00023015"/>
    </source>
</evidence>
<keyword evidence="3" id="KW-0804">Transcription</keyword>
<dbReference type="SMART" id="SM00354">
    <property type="entry name" value="HTH_LACI"/>
    <property type="match status" value="1"/>
</dbReference>
<dbReference type="Proteomes" id="UP000243333">
    <property type="component" value="Unassembled WGS sequence"/>
</dbReference>
<keyword evidence="2" id="KW-0238">DNA-binding</keyword>
<dbReference type="STRING" id="1123285.SAMN05660235_00250"/>
<evidence type="ECO:0000313" key="6">
    <source>
        <dbReference type="EMBL" id="SDF03620.1"/>
    </source>
</evidence>
<dbReference type="GO" id="GO:0003700">
    <property type="term" value="F:DNA-binding transcription factor activity"/>
    <property type="evidence" value="ECO:0007669"/>
    <property type="project" value="TreeGrafter"/>
</dbReference>
<dbReference type="PANTHER" id="PTHR30146:SF145">
    <property type="entry name" value="RIBOSE OPERON REPRESSOR"/>
    <property type="match status" value="1"/>
</dbReference>
<dbReference type="SUPFAM" id="SSF47413">
    <property type="entry name" value="lambda repressor-like DNA-binding domains"/>
    <property type="match status" value="1"/>
</dbReference>